<proteinExistence type="predicted"/>
<dbReference type="EMBL" id="BGZK01000869">
    <property type="protein sequence ID" value="GBP63401.1"/>
    <property type="molecule type" value="Genomic_DNA"/>
</dbReference>
<accession>A0A4C1XHH5</accession>
<evidence type="ECO:0000313" key="1">
    <source>
        <dbReference type="EMBL" id="GBP63401.1"/>
    </source>
</evidence>
<dbReference type="Proteomes" id="UP000299102">
    <property type="component" value="Unassembled WGS sequence"/>
</dbReference>
<comment type="caution">
    <text evidence="1">The sequence shown here is derived from an EMBL/GenBank/DDBJ whole genome shotgun (WGS) entry which is preliminary data.</text>
</comment>
<gene>
    <name evidence="1" type="ORF">EVAR_35291_1</name>
</gene>
<dbReference type="AlphaFoldDB" id="A0A4C1XHH5"/>
<keyword evidence="2" id="KW-1185">Reference proteome</keyword>
<organism evidence="1 2">
    <name type="scientific">Eumeta variegata</name>
    <name type="common">Bagworm moth</name>
    <name type="synonym">Eumeta japonica</name>
    <dbReference type="NCBI Taxonomy" id="151549"/>
    <lineage>
        <taxon>Eukaryota</taxon>
        <taxon>Metazoa</taxon>
        <taxon>Ecdysozoa</taxon>
        <taxon>Arthropoda</taxon>
        <taxon>Hexapoda</taxon>
        <taxon>Insecta</taxon>
        <taxon>Pterygota</taxon>
        <taxon>Neoptera</taxon>
        <taxon>Endopterygota</taxon>
        <taxon>Lepidoptera</taxon>
        <taxon>Glossata</taxon>
        <taxon>Ditrysia</taxon>
        <taxon>Tineoidea</taxon>
        <taxon>Psychidae</taxon>
        <taxon>Oiketicinae</taxon>
        <taxon>Eumeta</taxon>
    </lineage>
</organism>
<protein>
    <submittedName>
        <fullName evidence="1">Uncharacterized protein</fullName>
    </submittedName>
</protein>
<name>A0A4C1XHH5_EUMVA</name>
<sequence length="135" mass="14902">MAWVSRLSAVPARVGAGDGRSHRGNKRLGSEVGRVLRGMKPIKSLTPRFGEHVKLSSVRRRWRSSTAFDPHRARVEGLRRIRIFDHAEIPNEIKCAILGGNTIRCRDQVAGRGVDAEEGRRVCLCTCGGVTNAFV</sequence>
<evidence type="ECO:0000313" key="2">
    <source>
        <dbReference type="Proteomes" id="UP000299102"/>
    </source>
</evidence>
<reference evidence="1 2" key="1">
    <citation type="journal article" date="2019" name="Commun. Biol.">
        <title>The bagworm genome reveals a unique fibroin gene that provides high tensile strength.</title>
        <authorList>
            <person name="Kono N."/>
            <person name="Nakamura H."/>
            <person name="Ohtoshi R."/>
            <person name="Tomita M."/>
            <person name="Numata K."/>
            <person name="Arakawa K."/>
        </authorList>
    </citation>
    <scope>NUCLEOTIDE SEQUENCE [LARGE SCALE GENOMIC DNA]</scope>
</reference>